<dbReference type="SMART" id="SM00116">
    <property type="entry name" value="CBS"/>
    <property type="match status" value="2"/>
</dbReference>
<dbReference type="RefSeq" id="WP_006546633.1">
    <property type="nucleotide sequence ID" value="NZ_DS999543.1"/>
</dbReference>
<dbReference type="PROSITE" id="PS51371">
    <property type="entry name" value="CBS"/>
    <property type="match status" value="1"/>
</dbReference>
<gene>
    <name evidence="12" type="ORF">HMPREF0044_0861</name>
</gene>
<feature type="domain" description="CBS" evidence="10">
    <location>
        <begin position="220"/>
        <end position="278"/>
    </location>
</feature>
<evidence type="ECO:0000256" key="1">
    <source>
        <dbReference type="ARBA" id="ARBA00004651"/>
    </source>
</evidence>
<feature type="transmembrane region" description="Helical" evidence="9">
    <location>
        <begin position="90"/>
        <end position="115"/>
    </location>
</feature>
<comment type="subcellular location">
    <subcellularLocation>
        <location evidence="1">Cell membrane</location>
        <topology evidence="1">Multi-pass membrane protein</topology>
    </subcellularLocation>
</comment>
<feature type="transmembrane region" description="Helical" evidence="9">
    <location>
        <begin position="57"/>
        <end position="78"/>
    </location>
</feature>
<dbReference type="InterPro" id="IPR000644">
    <property type="entry name" value="CBS_dom"/>
</dbReference>
<dbReference type="Gene3D" id="3.10.580.10">
    <property type="entry name" value="CBS-domain"/>
    <property type="match status" value="1"/>
</dbReference>
<proteinExistence type="predicted"/>
<dbReference type="PROSITE" id="PS51846">
    <property type="entry name" value="CNNM"/>
    <property type="match status" value="1"/>
</dbReference>
<dbReference type="EMBL" id="ACFG01000030">
    <property type="protein sequence ID" value="EEH63842.1"/>
    <property type="molecule type" value="Genomic_DNA"/>
</dbReference>
<dbReference type="CDD" id="cd04590">
    <property type="entry name" value="CBS_pair_CorC_HlyC_assoc"/>
    <property type="match status" value="1"/>
</dbReference>
<accession>C0VZY3</accession>
<keyword evidence="7" id="KW-0129">CBS domain</keyword>
<dbReference type="eggNOG" id="COG1253">
    <property type="taxonomic scope" value="Bacteria"/>
</dbReference>
<keyword evidence="13" id="KW-1185">Reference proteome</keyword>
<dbReference type="SUPFAM" id="SSF54631">
    <property type="entry name" value="CBS-domain pair"/>
    <property type="match status" value="1"/>
</dbReference>
<evidence type="ECO:0008006" key="14">
    <source>
        <dbReference type="Google" id="ProtNLM"/>
    </source>
</evidence>
<keyword evidence="2" id="KW-1003">Cell membrane</keyword>
<keyword evidence="6 8" id="KW-0472">Membrane</keyword>
<dbReference type="Proteomes" id="UP000010301">
    <property type="component" value="Unassembled WGS sequence"/>
</dbReference>
<dbReference type="PANTHER" id="PTHR43099">
    <property type="entry name" value="UPF0053 PROTEIN YRKA"/>
    <property type="match status" value="1"/>
</dbReference>
<evidence type="ECO:0000259" key="10">
    <source>
        <dbReference type="PROSITE" id="PS51371"/>
    </source>
</evidence>
<dbReference type="GO" id="GO:0005886">
    <property type="term" value="C:plasma membrane"/>
    <property type="evidence" value="ECO:0007669"/>
    <property type="project" value="UniProtKB-SubCell"/>
</dbReference>
<evidence type="ECO:0000256" key="8">
    <source>
        <dbReference type="PROSITE-ProRule" id="PRU01193"/>
    </source>
</evidence>
<evidence type="ECO:0000256" key="3">
    <source>
        <dbReference type="ARBA" id="ARBA00022692"/>
    </source>
</evidence>
<dbReference type="InterPro" id="IPR002550">
    <property type="entry name" value="CNNM"/>
</dbReference>
<evidence type="ECO:0000313" key="12">
    <source>
        <dbReference type="EMBL" id="EEH63842.1"/>
    </source>
</evidence>
<dbReference type="OrthoDB" id="110231at2"/>
<evidence type="ECO:0000256" key="5">
    <source>
        <dbReference type="ARBA" id="ARBA00022989"/>
    </source>
</evidence>
<dbReference type="Pfam" id="PF01595">
    <property type="entry name" value="CNNM"/>
    <property type="match status" value="1"/>
</dbReference>
<dbReference type="PANTHER" id="PTHR43099:SF5">
    <property type="entry name" value="HLYC_CORC FAMILY TRANSPORTER"/>
    <property type="match status" value="1"/>
</dbReference>
<evidence type="ECO:0000256" key="6">
    <source>
        <dbReference type="ARBA" id="ARBA00023136"/>
    </source>
</evidence>
<dbReference type="STRING" id="525245.HMPREF0044_0861"/>
<dbReference type="InterPro" id="IPR044751">
    <property type="entry name" value="Ion_transp-like_CBS"/>
</dbReference>
<dbReference type="InterPro" id="IPR046342">
    <property type="entry name" value="CBS_dom_sf"/>
</dbReference>
<dbReference type="InterPro" id="IPR051676">
    <property type="entry name" value="UPF0053_domain"/>
</dbReference>
<keyword evidence="5 8" id="KW-1133">Transmembrane helix</keyword>
<evidence type="ECO:0000256" key="9">
    <source>
        <dbReference type="SAM" id="Phobius"/>
    </source>
</evidence>
<evidence type="ECO:0000259" key="11">
    <source>
        <dbReference type="PROSITE" id="PS51846"/>
    </source>
</evidence>
<evidence type="ECO:0000313" key="13">
    <source>
        <dbReference type="Proteomes" id="UP000010301"/>
    </source>
</evidence>
<comment type="caution">
    <text evidence="12">The sequence shown here is derived from an EMBL/GenBank/DDBJ whole genome shotgun (WGS) entry which is preliminary data.</text>
</comment>
<dbReference type="HOGENOM" id="CLU_015237_4_0_11"/>
<name>C0VZY3_9ACTO</name>
<protein>
    <recommendedName>
        <fullName evidence="14">CBS domain protein</fullName>
    </recommendedName>
</protein>
<evidence type="ECO:0000256" key="4">
    <source>
        <dbReference type="ARBA" id="ARBA00022737"/>
    </source>
</evidence>
<dbReference type="Pfam" id="PF00571">
    <property type="entry name" value="CBS"/>
    <property type="match status" value="2"/>
</dbReference>
<dbReference type="AlphaFoldDB" id="C0VZY3"/>
<feature type="domain" description="CNNM transmembrane" evidence="11">
    <location>
        <begin position="1"/>
        <end position="202"/>
    </location>
</feature>
<evidence type="ECO:0000256" key="2">
    <source>
        <dbReference type="ARBA" id="ARBA00022475"/>
    </source>
</evidence>
<reference evidence="12 13" key="1">
    <citation type="submission" date="2009-01" db="EMBL/GenBank/DDBJ databases">
        <authorList>
            <person name="Qin X."/>
            <person name="Bachman B."/>
            <person name="Battles P."/>
            <person name="Bell A."/>
            <person name="Bess C."/>
            <person name="Bickham C."/>
            <person name="Chaboub L."/>
            <person name="Chen D."/>
            <person name="Coyle M."/>
            <person name="Deiros D.R."/>
            <person name="Dinh H."/>
            <person name="Forbes L."/>
            <person name="Fowler G."/>
            <person name="Francisco L."/>
            <person name="Fu Q."/>
            <person name="Gubbala S."/>
            <person name="Hale W."/>
            <person name="Han Y."/>
            <person name="Hemphill L."/>
            <person name="Highlander S.K."/>
            <person name="Hirani K."/>
            <person name="Hogues M."/>
            <person name="Jackson L."/>
            <person name="Jakkamsetti A."/>
            <person name="Javaid M."/>
            <person name="Jiang H."/>
            <person name="Korchina V."/>
            <person name="Kovar C."/>
            <person name="Lara F."/>
            <person name="Lee S."/>
            <person name="Mata R."/>
            <person name="Mathew T."/>
            <person name="Moen C."/>
            <person name="Morales K."/>
            <person name="Munidasa M."/>
            <person name="Nazareth L."/>
            <person name="Ngo R."/>
            <person name="Nguyen L."/>
            <person name="Okwuonu G."/>
            <person name="Ongeri F."/>
            <person name="Patil S."/>
            <person name="Petrosino J."/>
            <person name="Pham C."/>
            <person name="Pham P."/>
            <person name="Pu L.-L."/>
            <person name="Puazo M."/>
            <person name="Raj R."/>
            <person name="Reid J."/>
            <person name="Rouhana J."/>
            <person name="Saada N."/>
            <person name="Shang Y."/>
            <person name="Simmons D."/>
            <person name="Thornton R."/>
            <person name="Warren J."/>
            <person name="Weissenberger G."/>
            <person name="Zhang J."/>
            <person name="Zhang L."/>
            <person name="Zhou C."/>
            <person name="Zhu D."/>
            <person name="Muzny D."/>
            <person name="Worley K."/>
            <person name="Gibbs R."/>
        </authorList>
    </citation>
    <scope>NUCLEOTIDE SEQUENCE [LARGE SCALE GENOMIC DNA]</scope>
    <source>
        <strain evidence="12 13">DSM 15436</strain>
    </source>
</reference>
<sequence length="347" mass="37472">MSIGVGITITVFLLLVNAFFVAGEFAVTSSRRAQIEPLAEAGVRGADKALWAIEHVSLMLSICQLGITVASTSLGAVAEPAIAALIEHPLVALGLPGASAHVVGFALALALVLYLHIVFGEMVPKNMSVSMPDKALLWLAPPLVAIGRLLRHVITFMDHLANWFVRLFGFEPKSEVASTFTVEEVASIVELSTAQGTIHDDLGLLTGTLEFSEESVADTMVALADLVTLPALVSPAELEREVARTGFSRYPVVSEGGDLEGYLHIKDVLFASEQERELPVPAWRIRELPQVDGFDEVEDALREMQRLGAHLAEVIVNGETVGVLFLEDILEELVGEVHDTLQRDQLL</sequence>
<organism evidence="12 13">
    <name type="scientific">Gleimia coleocanis DSM 15436</name>
    <dbReference type="NCBI Taxonomy" id="525245"/>
    <lineage>
        <taxon>Bacteria</taxon>
        <taxon>Bacillati</taxon>
        <taxon>Actinomycetota</taxon>
        <taxon>Actinomycetes</taxon>
        <taxon>Actinomycetales</taxon>
        <taxon>Actinomycetaceae</taxon>
        <taxon>Gleimia</taxon>
    </lineage>
</organism>
<keyword evidence="3 8" id="KW-0812">Transmembrane</keyword>
<evidence type="ECO:0000256" key="7">
    <source>
        <dbReference type="PROSITE-ProRule" id="PRU00703"/>
    </source>
</evidence>
<keyword evidence="4" id="KW-0677">Repeat</keyword>